<gene>
    <name evidence="3" type="ordered locus">PFLU_0566</name>
</gene>
<organism evidence="3">
    <name type="scientific">Pseudomonas fluorescens (strain SBW25)</name>
    <dbReference type="NCBI Taxonomy" id="216595"/>
    <lineage>
        <taxon>Bacteria</taxon>
        <taxon>Pseudomonadati</taxon>
        <taxon>Pseudomonadota</taxon>
        <taxon>Gammaproteobacteria</taxon>
        <taxon>Pseudomonadales</taxon>
        <taxon>Pseudomonadaceae</taxon>
        <taxon>Pseudomonas</taxon>
    </lineage>
</organism>
<evidence type="ECO:0000256" key="1">
    <source>
        <dbReference type="SAM" id="Phobius"/>
    </source>
</evidence>
<feature type="transmembrane region" description="Helical" evidence="1">
    <location>
        <begin position="126"/>
        <end position="146"/>
    </location>
</feature>
<keyword evidence="1" id="KW-0812">Transmembrane</keyword>
<dbReference type="KEGG" id="pfs:PFLU_0566"/>
<accession>C3K4L8</accession>
<name>C3K4L8_PSEFS</name>
<dbReference type="EMBL" id="OV986001">
    <property type="protein sequence ID" value="CAI2794880.1"/>
    <property type="molecule type" value="Genomic_DNA"/>
</dbReference>
<keyword evidence="1" id="KW-0472">Membrane</keyword>
<evidence type="ECO:0000313" key="3">
    <source>
        <dbReference type="EMBL" id="CAY46837.1"/>
    </source>
</evidence>
<reference evidence="2" key="2">
    <citation type="submission" date="2023-10" db="EMBL/GenBank/DDBJ databases">
        <authorList>
            <person name="Fortmann-Grote C."/>
        </authorList>
    </citation>
    <scope>NUCLEOTIDE SEQUENCE</scope>
    <source>
        <strain evidence="2">SBW25</strain>
    </source>
</reference>
<sequence length="203" mass="21145">MLLFGAGQHGRALSASTATHSSKTASLASNLAGRAGVSGSTSRAYKKSKARSTDRAFFWATTGLALCLMQFLQTVCTAFGNTFGVGAFVGLFSAAFNQTFLFQAITAAFGNSVTFLQAVSTAFNQAFLFEAVAAIFGQAFGVSAFVGVFRTVFSNSAFGIVTVLVFLRTAAGQRLVEVNGVGFDLWSDLFGSWQGKGAGSQDG</sequence>
<dbReference type="Proteomes" id="UP001152918">
    <property type="component" value="Chromosome"/>
</dbReference>
<feature type="transmembrane region" description="Helical" evidence="1">
    <location>
        <begin position="56"/>
        <end position="80"/>
    </location>
</feature>
<keyword evidence="1" id="KW-1133">Transmembrane helix</keyword>
<reference evidence="3" key="1">
    <citation type="journal article" date="2009" name="Genome Biol.">
        <title>Genomic and genetic analyses of diversity and plant interactions of Pseudomonas fluorescens.</title>
        <authorList>
            <person name="Silby M.W."/>
            <person name="Cerdeno-Tarraga A.M."/>
            <person name="Vernikos G.S."/>
            <person name="Giddens S.R."/>
            <person name="Jackson R.W."/>
            <person name="Preston G.M."/>
            <person name="Zhang X.X."/>
            <person name="Moon C.D."/>
            <person name="Gehrig S.M."/>
            <person name="Godfrey S.A."/>
            <person name="Knight C.G."/>
            <person name="Malone J.G."/>
            <person name="Robinson Z."/>
            <person name="Spiers A.J."/>
            <person name="Harris S."/>
            <person name="Challis G.L."/>
            <person name="Yaxley A.M."/>
            <person name="Harris D."/>
            <person name="Seeger K."/>
            <person name="Murphy L."/>
            <person name="Rutter S."/>
            <person name="Squares R."/>
            <person name="Quail M.A."/>
            <person name="Saunders E."/>
            <person name="Mavromatis K."/>
            <person name="Brettin T.S."/>
            <person name="Bentley S.D."/>
            <person name="Hothersall J."/>
            <person name="Stephens E."/>
            <person name="Thomas C.M."/>
            <person name="Parkhill J."/>
            <person name="Levy S.B."/>
            <person name="Rainey P.B."/>
            <person name="Thomson N.R."/>
        </authorList>
    </citation>
    <scope>NUCLEOTIDE SEQUENCE [LARGE SCALE GENOMIC DNA]</scope>
    <source>
        <strain evidence="3">SBW25</strain>
    </source>
</reference>
<protein>
    <submittedName>
        <fullName evidence="2 3">Membrane protein</fullName>
    </submittedName>
</protein>
<evidence type="ECO:0000313" key="2">
    <source>
        <dbReference type="EMBL" id="CAI2794880.1"/>
    </source>
</evidence>
<dbReference type="HOGENOM" id="CLU_1347965_0_0_6"/>
<proteinExistence type="predicted"/>
<dbReference type="EMBL" id="AM181176">
    <property type="protein sequence ID" value="CAY46837.1"/>
    <property type="molecule type" value="Genomic_DNA"/>
</dbReference>
<dbReference type="AlphaFoldDB" id="C3K4L8"/>